<evidence type="ECO:0000259" key="1">
    <source>
        <dbReference type="Pfam" id="PF01755"/>
    </source>
</evidence>
<reference evidence="2 3" key="1">
    <citation type="journal article" date="2003" name="DNA Res.">
        <title>Structural analysis of four large plasmids harboring in a unicellular cyanobacterium, Synechocystis sp. PCC 6803.</title>
        <authorList>
            <person name="Kaneko T."/>
            <person name="Nakamura Y."/>
            <person name="Sasamoto S."/>
            <person name="Watanabe A."/>
            <person name="Kohara M."/>
            <person name="Matsumoto M."/>
            <person name="Shimpo S."/>
            <person name="Yamada M."/>
            <person name="Tabata S."/>
        </authorList>
    </citation>
    <scope>NUCLEOTIDE SEQUENCE [LARGE SCALE GENOMIC DNA]</scope>
    <source>
        <strain evidence="3">ATCC 27184 / PCC 6803 / Kazusa</strain>
    </source>
</reference>
<evidence type="ECO:0000313" key="2">
    <source>
        <dbReference type="EMBL" id="BAD01814.1"/>
    </source>
</evidence>
<keyword evidence="2" id="KW-0614">Plasmid</keyword>
<protein>
    <recommendedName>
        <fullName evidence="1">Glycosyl transferase family 25 domain-containing protein</fullName>
    </recommendedName>
</protein>
<feature type="domain" description="Glycosyl transferase family 25" evidence="1">
    <location>
        <begin position="23"/>
        <end position="87"/>
    </location>
</feature>
<sequence length="213" mass="23921">MIQEFQRFKILGLPKNAAFFTAVKPSDQGNFPSLGARGCFLSHLGVLKVAKAQNLEQVLLLEDDATFTKDLVQNQTQLLQELQTTSWDFVYFGHNVSANTNSLLHLYDEPIIQAHFLAIHSRIFDQLIDFLETLLERPGGHPDGGPMHVDGAYSTFRQQNPQIKTLVASIPLGFQRASCSSIAPRQWFDRWPAATNIVNLARKAKNIYQKVAV</sequence>
<organism evidence="2 3">
    <name type="scientific">Synechocystis sp. (strain ATCC 27184 / PCC 6803 / Kazusa)</name>
    <dbReference type="NCBI Taxonomy" id="1111708"/>
    <lineage>
        <taxon>Bacteria</taxon>
        <taxon>Bacillati</taxon>
        <taxon>Cyanobacteriota</taxon>
        <taxon>Cyanophyceae</taxon>
        <taxon>Synechococcales</taxon>
        <taxon>Merismopediaceae</taxon>
        <taxon>Synechocystis</taxon>
    </lineage>
</organism>
<dbReference type="AlphaFoldDB" id="Q6ZET6"/>
<dbReference type="InterPro" id="IPR002654">
    <property type="entry name" value="Glyco_trans_25"/>
</dbReference>
<dbReference type="EMBL" id="AP004310">
    <property type="protein sequence ID" value="BAD01814.1"/>
    <property type="molecule type" value="Genomic_DNA"/>
</dbReference>
<geneLocation type="plasmid" evidence="2 3">
    <name>pSYSM</name>
</geneLocation>
<dbReference type="Proteomes" id="UP000001425">
    <property type="component" value="Plasmid pSYSM"/>
</dbReference>
<gene>
    <name evidence="2" type="ordered locus">sll5044</name>
</gene>
<dbReference type="KEGG" id="syn:sll5044"/>
<dbReference type="InParanoid" id="Q6ZET6"/>
<dbReference type="EnsemblBacteria" id="BAD01814">
    <property type="protein sequence ID" value="BAD01814"/>
    <property type="gene ID" value="BAD01814"/>
</dbReference>
<accession>Q6ZET6</accession>
<proteinExistence type="predicted"/>
<dbReference type="Pfam" id="PF01755">
    <property type="entry name" value="Glyco_transf_25"/>
    <property type="match status" value="1"/>
</dbReference>
<keyword evidence="3" id="KW-1185">Reference proteome</keyword>
<name>Q6ZET6_SYNY3</name>
<evidence type="ECO:0000313" key="3">
    <source>
        <dbReference type="Proteomes" id="UP000001425"/>
    </source>
</evidence>